<sequence>MVSIIPLTIAQRRLDTGNAVQYPQGSPIGDAMRGFGDELSAVAERYQQVKDQQEAFDAELARRRFNGQIAQAEDEATANAPADGAGLHDAMYGQVDPYNGRVVKTGRFDKLFAAALPGMPESQRAAFARQKETMREAGSLRIAARQLQRRRDYEQAEVDTALKTSAIAIGNANPDDHVTFEAARQQGLDLIDKMGLDPGIRQQKVKDWFGTAAKLRFEALIAKDPKRALELFGVGTPASGSDAIGDTAQAAGKGDRVGKQTPDEMLARAFQNDLSPPEQAALTQKAQATNAAQQVELRTNIGLAEQNAPGAIARTGTYSGKVPGRDAFRIAYGLDEGDKRFRDFDLWTDVGRQVFGMRTMPSQAIHAALRDAEPGPNGSPEDQARREATAVAVGLVMNHRRADAGGYVSEVFPNIAAAWKAVIGGGLEDPNGYDKDAYDKAIAMSVAAQEQLGIENPQPVPLSIIRDLSENYDSKSTYQQDENSRVSTLLAGTSGPVARAAVAQQLADADLGWIIPGAGYEAPSTLSVLASYAKGLGKVAANAGIALANVNDWVAYGMSGGTISPPDYKGAYYNPANRVENLAMHQGSDALGWAIPWPGVGRAAVAEEGIARAVEAVGSGAAARTEQSIGNLEAANIPTSKVASRQVEKLGAGEGAKGAIPAKPQPENVSKQPTTSLNAAGEPLVADSNALSGVTTPSLAQGGRQTTRSPRKSKLDRKMIAEVASELFARDPNRVEHPGAKFGEATTNNYRKGYSQANPGVNIEDLVIHHQAEQQLLKRFPNFISEKKINSVENLRGIPKGLNDILHLVILRAENSEFYAKYPNPTEQQLLDHSTMMDKKYGHHFVPPVGKNVGE</sequence>
<organism evidence="2 3">
    <name type="scientific">Mesorhizobium calcicola</name>
    <dbReference type="NCBI Taxonomy" id="1300310"/>
    <lineage>
        <taxon>Bacteria</taxon>
        <taxon>Pseudomonadati</taxon>
        <taxon>Pseudomonadota</taxon>
        <taxon>Alphaproteobacteria</taxon>
        <taxon>Hyphomicrobiales</taxon>
        <taxon>Phyllobacteriaceae</taxon>
        <taxon>Mesorhizobium</taxon>
    </lineage>
</organism>
<protein>
    <submittedName>
        <fullName evidence="2">Uncharacterized protein</fullName>
    </submittedName>
</protein>
<evidence type="ECO:0000256" key="1">
    <source>
        <dbReference type="SAM" id="MobiDB-lite"/>
    </source>
</evidence>
<evidence type="ECO:0000313" key="2">
    <source>
        <dbReference type="EMBL" id="MFD2052814.1"/>
    </source>
</evidence>
<accession>A0ABW4WBM7</accession>
<keyword evidence="3" id="KW-1185">Reference proteome</keyword>
<reference evidence="3" key="1">
    <citation type="journal article" date="2019" name="Int. J. Syst. Evol. Microbiol.">
        <title>The Global Catalogue of Microorganisms (GCM) 10K type strain sequencing project: providing services to taxonomists for standard genome sequencing and annotation.</title>
        <authorList>
            <consortium name="The Broad Institute Genomics Platform"/>
            <consortium name="The Broad Institute Genome Sequencing Center for Infectious Disease"/>
            <person name="Wu L."/>
            <person name="Ma J."/>
        </authorList>
    </citation>
    <scope>NUCLEOTIDE SEQUENCE [LARGE SCALE GENOMIC DNA]</scope>
    <source>
        <strain evidence="3">CGMCC 1.16226</strain>
    </source>
</reference>
<feature type="region of interest" description="Disordered" evidence="1">
    <location>
        <begin position="649"/>
        <end position="675"/>
    </location>
</feature>
<feature type="compositionally biased region" description="Polar residues" evidence="1">
    <location>
        <begin position="694"/>
        <end position="708"/>
    </location>
</feature>
<evidence type="ECO:0000313" key="3">
    <source>
        <dbReference type="Proteomes" id="UP001597349"/>
    </source>
</evidence>
<comment type="caution">
    <text evidence="2">The sequence shown here is derived from an EMBL/GenBank/DDBJ whole genome shotgun (WGS) entry which is preliminary data.</text>
</comment>
<proteinExistence type="predicted"/>
<name>A0ABW4WBM7_9HYPH</name>
<gene>
    <name evidence="2" type="ORF">ACFSQT_06730</name>
</gene>
<dbReference type="RefSeq" id="WP_379017683.1">
    <property type="nucleotide sequence ID" value="NZ_JBHUGY010000014.1"/>
</dbReference>
<feature type="region of interest" description="Disordered" evidence="1">
    <location>
        <begin position="694"/>
        <end position="716"/>
    </location>
</feature>
<dbReference type="Proteomes" id="UP001597349">
    <property type="component" value="Unassembled WGS sequence"/>
</dbReference>
<dbReference type="EMBL" id="JBHUGY010000014">
    <property type="protein sequence ID" value="MFD2052814.1"/>
    <property type="molecule type" value="Genomic_DNA"/>
</dbReference>